<evidence type="ECO:0000256" key="1">
    <source>
        <dbReference type="SAM" id="Phobius"/>
    </source>
</evidence>
<feature type="transmembrane region" description="Helical" evidence="1">
    <location>
        <begin position="81"/>
        <end position="99"/>
    </location>
</feature>
<feature type="transmembrane region" description="Helical" evidence="1">
    <location>
        <begin position="15"/>
        <end position="37"/>
    </location>
</feature>
<dbReference type="RefSeq" id="WP_244765435.1">
    <property type="nucleotide sequence ID" value="NZ_BSOP01000021.1"/>
</dbReference>
<sequence length="138" mass="14340">MPPVTAFASGGQPDFLLVVGGYIVAVTVASAVVVAALDMVAGGVNSTFFSAFFMGCAYTFAYALPGFIATVMIARYFRLRAWLFFTVAGGLDGIVALWILDRPGPGPSDDFILMVIAGGLAGGLAYRLIAYRRGDAAG</sequence>
<comment type="caution">
    <text evidence="2">The sequence shown here is derived from an EMBL/GenBank/DDBJ whole genome shotgun (WGS) entry which is preliminary data.</text>
</comment>
<reference evidence="3" key="1">
    <citation type="journal article" date="2019" name="Int. J. Syst. Evol. Microbiol.">
        <title>The Global Catalogue of Microorganisms (GCM) 10K type strain sequencing project: providing services to taxonomists for standard genome sequencing and annotation.</title>
        <authorList>
            <consortium name="The Broad Institute Genomics Platform"/>
            <consortium name="The Broad Institute Genome Sequencing Center for Infectious Disease"/>
            <person name="Wu L."/>
            <person name="Ma J."/>
        </authorList>
    </citation>
    <scope>NUCLEOTIDE SEQUENCE [LARGE SCALE GENOMIC DNA]</scope>
    <source>
        <strain evidence="3">NBRC 102122</strain>
    </source>
</reference>
<keyword evidence="1" id="KW-1133">Transmembrane helix</keyword>
<keyword evidence="1" id="KW-0812">Transmembrane</keyword>
<keyword evidence="1" id="KW-0472">Membrane</keyword>
<name>A0ABQ5ZLZ9_9HYPH</name>
<feature type="transmembrane region" description="Helical" evidence="1">
    <location>
        <begin position="49"/>
        <end position="74"/>
    </location>
</feature>
<feature type="transmembrane region" description="Helical" evidence="1">
    <location>
        <begin position="111"/>
        <end position="129"/>
    </location>
</feature>
<organism evidence="2 3">
    <name type="scientific">Shinella yambaruensis</name>
    <dbReference type="NCBI Taxonomy" id="415996"/>
    <lineage>
        <taxon>Bacteria</taxon>
        <taxon>Pseudomonadati</taxon>
        <taxon>Pseudomonadota</taxon>
        <taxon>Alphaproteobacteria</taxon>
        <taxon>Hyphomicrobiales</taxon>
        <taxon>Rhizobiaceae</taxon>
        <taxon>Shinella</taxon>
    </lineage>
</organism>
<evidence type="ECO:0000313" key="3">
    <source>
        <dbReference type="Proteomes" id="UP001156702"/>
    </source>
</evidence>
<gene>
    <name evidence="2" type="ORF">GCM10007923_31140</name>
</gene>
<dbReference type="Proteomes" id="UP001156702">
    <property type="component" value="Unassembled WGS sequence"/>
</dbReference>
<dbReference type="EMBL" id="BSOP01000021">
    <property type="protein sequence ID" value="GLR51903.1"/>
    <property type="molecule type" value="Genomic_DNA"/>
</dbReference>
<accession>A0ABQ5ZLZ9</accession>
<evidence type="ECO:0000313" key="2">
    <source>
        <dbReference type="EMBL" id="GLR51903.1"/>
    </source>
</evidence>
<protein>
    <submittedName>
        <fullName evidence="2">Uncharacterized protein</fullName>
    </submittedName>
</protein>
<keyword evidence="3" id="KW-1185">Reference proteome</keyword>
<proteinExistence type="predicted"/>